<name>A0ABY0HHM9_9PEZI</name>
<organism evidence="2 3">
    <name type="scientific">Monosporascus cannonballus</name>
    <dbReference type="NCBI Taxonomy" id="155416"/>
    <lineage>
        <taxon>Eukaryota</taxon>
        <taxon>Fungi</taxon>
        <taxon>Dikarya</taxon>
        <taxon>Ascomycota</taxon>
        <taxon>Pezizomycotina</taxon>
        <taxon>Sordariomycetes</taxon>
        <taxon>Xylariomycetidae</taxon>
        <taxon>Xylariales</taxon>
        <taxon>Xylariales incertae sedis</taxon>
        <taxon>Monosporascus</taxon>
    </lineage>
</organism>
<gene>
    <name evidence="2" type="ORF">DL762_000900</name>
</gene>
<protein>
    <submittedName>
        <fullName evidence="2">Uncharacterized protein</fullName>
    </submittedName>
</protein>
<dbReference type="Proteomes" id="UP000294003">
    <property type="component" value="Unassembled WGS sequence"/>
</dbReference>
<comment type="caution">
    <text evidence="2">The sequence shown here is derived from an EMBL/GenBank/DDBJ whole genome shotgun (WGS) entry which is preliminary data.</text>
</comment>
<feature type="compositionally biased region" description="Low complexity" evidence="1">
    <location>
        <begin position="30"/>
        <end position="62"/>
    </location>
</feature>
<evidence type="ECO:0000313" key="2">
    <source>
        <dbReference type="EMBL" id="RYO93695.1"/>
    </source>
</evidence>
<evidence type="ECO:0000256" key="1">
    <source>
        <dbReference type="SAM" id="MobiDB-lite"/>
    </source>
</evidence>
<accession>A0ABY0HHM9</accession>
<evidence type="ECO:0000313" key="3">
    <source>
        <dbReference type="Proteomes" id="UP000294003"/>
    </source>
</evidence>
<feature type="region of interest" description="Disordered" evidence="1">
    <location>
        <begin position="30"/>
        <end position="119"/>
    </location>
</feature>
<keyword evidence="3" id="KW-1185">Reference proteome</keyword>
<sequence length="119" mass="12820">MNSGAHSSSKSSSPRYNTVIVDNRSSYYMSTSSTASMSSSRGSTLSSSSRTGSTTDSSRGSSPAMKGEYRDRNANGHKASYSHWEEVTVLQPYGARGYDPSAPTASYHVPKDRSHHSSR</sequence>
<reference evidence="2 3" key="1">
    <citation type="submission" date="2018-06" db="EMBL/GenBank/DDBJ databases">
        <title>Complete Genomes of Monosporascus.</title>
        <authorList>
            <person name="Robinson A.J."/>
            <person name="Natvig D.O."/>
        </authorList>
    </citation>
    <scope>NUCLEOTIDE SEQUENCE [LARGE SCALE GENOMIC DNA]</scope>
    <source>
        <strain evidence="2 3">CBS 609.92</strain>
    </source>
</reference>
<proteinExistence type="predicted"/>
<dbReference type="EMBL" id="QJNS01000016">
    <property type="protein sequence ID" value="RYO93695.1"/>
    <property type="molecule type" value="Genomic_DNA"/>
</dbReference>